<dbReference type="SUPFAM" id="SSF47413">
    <property type="entry name" value="lambda repressor-like DNA-binding domains"/>
    <property type="match status" value="1"/>
</dbReference>
<evidence type="ECO:0008006" key="3">
    <source>
        <dbReference type="Google" id="ProtNLM"/>
    </source>
</evidence>
<name>A0A3E0DH70_9BACT</name>
<evidence type="ECO:0000313" key="1">
    <source>
        <dbReference type="EMBL" id="REG82018.1"/>
    </source>
</evidence>
<proteinExistence type="predicted"/>
<dbReference type="OrthoDB" id="770730at2"/>
<sequence>MKELKSTLLSSLLNEIDPLDQAKTDAKMEIAAKIAHAMKFKNWKKKDLLEAVGKDNPSIITKWLSGTHNFTTDTLVELEHALDIELISRDEPIPQATLKFQVVINQEGMKTEKMSYFNDIMTASISTQSRTVRFIA</sequence>
<dbReference type="RefSeq" id="WP_086542661.1">
    <property type="nucleotide sequence ID" value="NZ_MSSW01000051.1"/>
</dbReference>
<dbReference type="InterPro" id="IPR010982">
    <property type="entry name" value="Lambda_DNA-bd_dom_sf"/>
</dbReference>
<dbReference type="AlphaFoldDB" id="A0A3E0DH70"/>
<evidence type="ECO:0000313" key="2">
    <source>
        <dbReference type="Proteomes" id="UP000256405"/>
    </source>
</evidence>
<reference evidence="1 2" key="1">
    <citation type="submission" date="2018-08" db="EMBL/GenBank/DDBJ databases">
        <title>Genomic Encyclopedia of Archaeal and Bacterial Type Strains, Phase II (KMG-II): from individual species to whole genera.</title>
        <authorList>
            <person name="Goeker M."/>
        </authorList>
    </citation>
    <scope>NUCLEOTIDE SEQUENCE [LARGE SCALE GENOMIC DNA]</scope>
    <source>
        <strain evidence="1 2">DSM 15986</strain>
    </source>
</reference>
<keyword evidence="2" id="KW-1185">Reference proteome</keyword>
<comment type="caution">
    <text evidence="1">The sequence shown here is derived from an EMBL/GenBank/DDBJ whole genome shotgun (WGS) entry which is preliminary data.</text>
</comment>
<dbReference type="GO" id="GO:0003677">
    <property type="term" value="F:DNA binding"/>
    <property type="evidence" value="ECO:0007669"/>
    <property type="project" value="InterPro"/>
</dbReference>
<dbReference type="EMBL" id="QUNF01000023">
    <property type="protein sequence ID" value="REG82018.1"/>
    <property type="molecule type" value="Genomic_DNA"/>
</dbReference>
<protein>
    <recommendedName>
        <fullName evidence="3">Helix-turn-helix protein</fullName>
    </recommendedName>
</protein>
<gene>
    <name evidence="1" type="ORF">C8N25_1237</name>
</gene>
<accession>A0A3E0DH70</accession>
<dbReference type="Gene3D" id="1.10.260.40">
    <property type="entry name" value="lambda repressor-like DNA-binding domains"/>
    <property type="match status" value="1"/>
</dbReference>
<dbReference type="Proteomes" id="UP000256405">
    <property type="component" value="Unassembled WGS sequence"/>
</dbReference>
<organism evidence="1 2">
    <name type="scientific">Algoriphagus antarcticus</name>
    <dbReference type="NCBI Taxonomy" id="238540"/>
    <lineage>
        <taxon>Bacteria</taxon>
        <taxon>Pseudomonadati</taxon>
        <taxon>Bacteroidota</taxon>
        <taxon>Cytophagia</taxon>
        <taxon>Cytophagales</taxon>
        <taxon>Cyclobacteriaceae</taxon>
        <taxon>Algoriphagus</taxon>
    </lineage>
</organism>